<name>A0ABD1UJ65_9LAMI</name>
<evidence type="ECO:0000256" key="4">
    <source>
        <dbReference type="ARBA" id="ARBA00023136"/>
    </source>
</evidence>
<evidence type="ECO:0000313" key="6">
    <source>
        <dbReference type="EMBL" id="KAL2525089.1"/>
    </source>
</evidence>
<evidence type="ECO:0000256" key="1">
    <source>
        <dbReference type="ARBA" id="ARBA00004141"/>
    </source>
</evidence>
<keyword evidence="3 5" id="KW-1133">Transmembrane helix</keyword>
<dbReference type="AlphaFoldDB" id="A0ABD1UJ65"/>
<protein>
    <submittedName>
        <fullName evidence="6">SPX domain-containing membrane protein</fullName>
    </submittedName>
</protein>
<comment type="caution">
    <text evidence="6">The sequence shown here is derived from an EMBL/GenBank/DDBJ whole genome shotgun (WGS) entry which is preliminary data.</text>
</comment>
<evidence type="ECO:0000313" key="7">
    <source>
        <dbReference type="Proteomes" id="UP001604336"/>
    </source>
</evidence>
<dbReference type="GO" id="GO:0016020">
    <property type="term" value="C:membrane"/>
    <property type="evidence" value="ECO:0007669"/>
    <property type="project" value="UniProtKB-SubCell"/>
</dbReference>
<keyword evidence="4 5" id="KW-0472">Membrane</keyword>
<dbReference type="PANTHER" id="PTHR23510:SF65">
    <property type="entry name" value="SPX DOMAIN-CONTAINING MEMBRANE PROTEIN OS09G0521800"/>
    <property type="match status" value="1"/>
</dbReference>
<dbReference type="PANTHER" id="PTHR23510">
    <property type="entry name" value="INNER MEMBRANE TRANSPORT PROTEIN YAJR"/>
    <property type="match status" value="1"/>
</dbReference>
<dbReference type="Proteomes" id="UP001604336">
    <property type="component" value="Unassembled WGS sequence"/>
</dbReference>
<proteinExistence type="predicted"/>
<comment type="subcellular location">
    <subcellularLocation>
        <location evidence="1">Membrane</location>
        <topology evidence="1">Multi-pass membrane protein</topology>
    </subcellularLocation>
</comment>
<keyword evidence="2 5" id="KW-0812">Transmembrane</keyword>
<accession>A0ABD1UJ65</accession>
<dbReference type="InterPro" id="IPR051068">
    <property type="entry name" value="MFS_Domain-Containing_Protein"/>
</dbReference>
<dbReference type="EMBL" id="JBFOLK010000003">
    <property type="protein sequence ID" value="KAL2525089.1"/>
    <property type="molecule type" value="Genomic_DNA"/>
</dbReference>
<reference evidence="7" key="1">
    <citation type="submission" date="2024-07" db="EMBL/GenBank/DDBJ databases">
        <title>Two chromosome-level genome assemblies of Korean endemic species Abeliophyllum distichum and Forsythia ovata (Oleaceae).</title>
        <authorList>
            <person name="Jang H."/>
        </authorList>
    </citation>
    <scope>NUCLEOTIDE SEQUENCE [LARGE SCALE GENOMIC DNA]</scope>
</reference>
<evidence type="ECO:0000256" key="2">
    <source>
        <dbReference type="ARBA" id="ARBA00022692"/>
    </source>
</evidence>
<gene>
    <name evidence="6" type="ORF">Adt_10143</name>
</gene>
<feature type="transmembrane region" description="Helical" evidence="5">
    <location>
        <begin position="104"/>
        <end position="124"/>
    </location>
</feature>
<evidence type="ECO:0000256" key="5">
    <source>
        <dbReference type="SAM" id="Phobius"/>
    </source>
</evidence>
<keyword evidence="7" id="KW-1185">Reference proteome</keyword>
<sequence>MFEDRQILLASEIMVLLGILFSFHVIIPYSIPQYVCSGLILFVSAEVLEGVNLSLLSRVMSSRLSRGTYNGGLLSTEAGTIARVIADGTITLAGFLGVGKLLNVTLLPSLLICVGSIIATCYTYNSLY</sequence>
<organism evidence="6 7">
    <name type="scientific">Abeliophyllum distichum</name>
    <dbReference type="NCBI Taxonomy" id="126358"/>
    <lineage>
        <taxon>Eukaryota</taxon>
        <taxon>Viridiplantae</taxon>
        <taxon>Streptophyta</taxon>
        <taxon>Embryophyta</taxon>
        <taxon>Tracheophyta</taxon>
        <taxon>Spermatophyta</taxon>
        <taxon>Magnoliopsida</taxon>
        <taxon>eudicotyledons</taxon>
        <taxon>Gunneridae</taxon>
        <taxon>Pentapetalae</taxon>
        <taxon>asterids</taxon>
        <taxon>lamiids</taxon>
        <taxon>Lamiales</taxon>
        <taxon>Oleaceae</taxon>
        <taxon>Forsythieae</taxon>
        <taxon>Abeliophyllum</taxon>
    </lineage>
</organism>
<feature type="transmembrane region" description="Helical" evidence="5">
    <location>
        <begin position="39"/>
        <end position="59"/>
    </location>
</feature>
<evidence type="ECO:0000256" key="3">
    <source>
        <dbReference type="ARBA" id="ARBA00022989"/>
    </source>
</evidence>
<feature type="transmembrane region" description="Helical" evidence="5">
    <location>
        <begin position="7"/>
        <end position="27"/>
    </location>
</feature>